<dbReference type="InterPro" id="IPR009072">
    <property type="entry name" value="Histone-fold"/>
</dbReference>
<comment type="similarity">
    <text evidence="1">Belongs to the TAF9 family. CENP-S/MHF1 subfamily.</text>
</comment>
<dbReference type="GO" id="GO:0046982">
    <property type="term" value="F:protein heterodimerization activity"/>
    <property type="evidence" value="ECO:0007669"/>
    <property type="project" value="InterPro"/>
</dbReference>
<evidence type="ECO:0000256" key="5">
    <source>
        <dbReference type="SAM" id="MobiDB-lite"/>
    </source>
</evidence>
<evidence type="ECO:0000313" key="6">
    <source>
        <dbReference type="EMBL" id="CAI9113744.1"/>
    </source>
</evidence>
<reference evidence="6" key="1">
    <citation type="submission" date="2023-03" db="EMBL/GenBank/DDBJ databases">
        <authorList>
            <person name="Julca I."/>
        </authorList>
    </citation>
    <scope>NUCLEOTIDE SEQUENCE</scope>
</reference>
<protein>
    <submittedName>
        <fullName evidence="6">OLC1v1014410C1</fullName>
    </submittedName>
</protein>
<evidence type="ECO:0000256" key="4">
    <source>
        <dbReference type="ARBA" id="ARBA00023204"/>
    </source>
</evidence>
<dbReference type="Gene3D" id="1.10.20.10">
    <property type="entry name" value="Histone, subunit A"/>
    <property type="match status" value="1"/>
</dbReference>
<evidence type="ECO:0000256" key="2">
    <source>
        <dbReference type="ARBA" id="ARBA00022763"/>
    </source>
</evidence>
<dbReference type="GO" id="GO:0031297">
    <property type="term" value="P:replication fork processing"/>
    <property type="evidence" value="ECO:0007669"/>
    <property type="project" value="TreeGrafter"/>
</dbReference>
<dbReference type="PANTHER" id="PTHR22980:SF0">
    <property type="entry name" value="CENTROMERE PROTEIN S"/>
    <property type="match status" value="1"/>
</dbReference>
<dbReference type="SUPFAM" id="SSF47113">
    <property type="entry name" value="Histone-fold"/>
    <property type="match status" value="1"/>
</dbReference>
<dbReference type="CDD" id="cd22919">
    <property type="entry name" value="HFD_CENP-S"/>
    <property type="match status" value="1"/>
</dbReference>
<accession>A0AAV1E423</accession>
<evidence type="ECO:0000256" key="3">
    <source>
        <dbReference type="ARBA" id="ARBA00023125"/>
    </source>
</evidence>
<gene>
    <name evidence="6" type="ORF">OLC1_LOCUS20690</name>
</gene>
<dbReference type="PANTHER" id="PTHR22980">
    <property type="entry name" value="CORTISTATIN"/>
    <property type="match status" value="1"/>
</dbReference>
<sequence length="135" mass="15284">MERIAGPIDVDVEIEEDESANEILRDRFRLCTISIAEAEAKKNGMEISPPIMACISDLAFRYAGQLAKDLELFSQHAGRKSVNMEDVILCAHRNSDLVTSLRSFCNDLKSKEPPAERKRRKRATKETDTLYVPDE</sequence>
<dbReference type="GO" id="GO:0003682">
    <property type="term" value="F:chromatin binding"/>
    <property type="evidence" value="ECO:0007669"/>
    <property type="project" value="TreeGrafter"/>
</dbReference>
<feature type="region of interest" description="Disordered" evidence="5">
    <location>
        <begin position="109"/>
        <end position="135"/>
    </location>
</feature>
<dbReference type="Pfam" id="PF15630">
    <property type="entry name" value="CENP-S"/>
    <property type="match status" value="1"/>
</dbReference>
<name>A0AAV1E423_OLDCO</name>
<dbReference type="Proteomes" id="UP001161247">
    <property type="component" value="Chromosome 7"/>
</dbReference>
<dbReference type="GO" id="GO:0006281">
    <property type="term" value="P:DNA repair"/>
    <property type="evidence" value="ECO:0007669"/>
    <property type="project" value="UniProtKB-KW"/>
</dbReference>
<dbReference type="GO" id="GO:0071821">
    <property type="term" value="C:FANCM-MHF complex"/>
    <property type="evidence" value="ECO:0007669"/>
    <property type="project" value="InterPro"/>
</dbReference>
<evidence type="ECO:0000256" key="1">
    <source>
        <dbReference type="ARBA" id="ARBA00006612"/>
    </source>
</evidence>
<dbReference type="EMBL" id="OX459124">
    <property type="protein sequence ID" value="CAI9113744.1"/>
    <property type="molecule type" value="Genomic_DNA"/>
</dbReference>
<dbReference type="GO" id="GO:0003677">
    <property type="term" value="F:DNA binding"/>
    <property type="evidence" value="ECO:0007669"/>
    <property type="project" value="UniProtKB-KW"/>
</dbReference>
<keyword evidence="4" id="KW-0234">DNA repair</keyword>
<keyword evidence="2" id="KW-0227">DNA damage</keyword>
<evidence type="ECO:0000313" key="7">
    <source>
        <dbReference type="Proteomes" id="UP001161247"/>
    </source>
</evidence>
<proteinExistence type="inferred from homology"/>
<dbReference type="GO" id="GO:0000712">
    <property type="term" value="P:resolution of meiotic recombination intermediates"/>
    <property type="evidence" value="ECO:0007669"/>
    <property type="project" value="TreeGrafter"/>
</dbReference>
<keyword evidence="7" id="KW-1185">Reference proteome</keyword>
<keyword evidence="3" id="KW-0238">DNA-binding</keyword>
<dbReference type="InterPro" id="IPR029003">
    <property type="entry name" value="CENP-S/Mhf1"/>
</dbReference>
<dbReference type="AlphaFoldDB" id="A0AAV1E423"/>
<organism evidence="6 7">
    <name type="scientific">Oldenlandia corymbosa var. corymbosa</name>
    <dbReference type="NCBI Taxonomy" id="529605"/>
    <lineage>
        <taxon>Eukaryota</taxon>
        <taxon>Viridiplantae</taxon>
        <taxon>Streptophyta</taxon>
        <taxon>Embryophyta</taxon>
        <taxon>Tracheophyta</taxon>
        <taxon>Spermatophyta</taxon>
        <taxon>Magnoliopsida</taxon>
        <taxon>eudicotyledons</taxon>
        <taxon>Gunneridae</taxon>
        <taxon>Pentapetalae</taxon>
        <taxon>asterids</taxon>
        <taxon>lamiids</taxon>
        <taxon>Gentianales</taxon>
        <taxon>Rubiaceae</taxon>
        <taxon>Rubioideae</taxon>
        <taxon>Spermacoceae</taxon>
        <taxon>Hedyotis-Oldenlandia complex</taxon>
        <taxon>Oldenlandia</taxon>
    </lineage>
</organism>